<accession>A0ABW4FL51</accession>
<dbReference type="EMBL" id="JBHUCP010000011">
    <property type="protein sequence ID" value="MFD1531333.1"/>
    <property type="molecule type" value="Genomic_DNA"/>
</dbReference>
<reference evidence="7" key="1">
    <citation type="journal article" date="2019" name="Int. J. Syst. Evol. Microbiol.">
        <title>The Global Catalogue of Microorganisms (GCM) 10K type strain sequencing project: providing services to taxonomists for standard genome sequencing and annotation.</title>
        <authorList>
            <consortium name="The Broad Institute Genomics Platform"/>
            <consortium name="The Broad Institute Genome Sequencing Center for Infectious Disease"/>
            <person name="Wu L."/>
            <person name="Ma J."/>
        </authorList>
    </citation>
    <scope>NUCLEOTIDE SEQUENCE [LARGE SCALE GENOMIC DNA]</scope>
    <source>
        <strain evidence="7">JCM 12165</strain>
    </source>
</reference>
<dbReference type="Gene3D" id="1.10.357.10">
    <property type="entry name" value="Tetracycline Repressor, domain 2"/>
    <property type="match status" value="1"/>
</dbReference>
<evidence type="ECO:0000313" key="6">
    <source>
        <dbReference type="EMBL" id="MFD1531333.1"/>
    </source>
</evidence>
<dbReference type="PANTHER" id="PTHR30055:SF234">
    <property type="entry name" value="HTH-TYPE TRANSCRIPTIONAL REGULATOR BETI"/>
    <property type="match status" value="1"/>
</dbReference>
<dbReference type="Proteomes" id="UP001597145">
    <property type="component" value="Unassembled WGS sequence"/>
</dbReference>
<keyword evidence="1" id="KW-0805">Transcription regulation</keyword>
<dbReference type="SUPFAM" id="SSF46689">
    <property type="entry name" value="Homeodomain-like"/>
    <property type="match status" value="1"/>
</dbReference>
<evidence type="ECO:0000256" key="4">
    <source>
        <dbReference type="PROSITE-ProRule" id="PRU00335"/>
    </source>
</evidence>
<dbReference type="PROSITE" id="PS01081">
    <property type="entry name" value="HTH_TETR_1"/>
    <property type="match status" value="1"/>
</dbReference>
<organism evidence="6 7">
    <name type="scientific">Pseudonocardia aurantiaca</name>
    <dbReference type="NCBI Taxonomy" id="75290"/>
    <lineage>
        <taxon>Bacteria</taxon>
        <taxon>Bacillati</taxon>
        <taxon>Actinomycetota</taxon>
        <taxon>Actinomycetes</taxon>
        <taxon>Pseudonocardiales</taxon>
        <taxon>Pseudonocardiaceae</taxon>
        <taxon>Pseudonocardia</taxon>
    </lineage>
</organism>
<dbReference type="InterPro" id="IPR001647">
    <property type="entry name" value="HTH_TetR"/>
</dbReference>
<evidence type="ECO:0000259" key="5">
    <source>
        <dbReference type="PROSITE" id="PS50977"/>
    </source>
</evidence>
<evidence type="ECO:0000313" key="7">
    <source>
        <dbReference type="Proteomes" id="UP001597145"/>
    </source>
</evidence>
<keyword evidence="7" id="KW-1185">Reference proteome</keyword>
<feature type="domain" description="HTH tetR-type" evidence="5">
    <location>
        <begin position="6"/>
        <end position="66"/>
    </location>
</feature>
<dbReference type="PRINTS" id="PR00455">
    <property type="entry name" value="HTHTETR"/>
</dbReference>
<dbReference type="PANTHER" id="PTHR30055">
    <property type="entry name" value="HTH-TYPE TRANSCRIPTIONAL REGULATOR RUTR"/>
    <property type="match status" value="1"/>
</dbReference>
<comment type="caution">
    <text evidence="6">The sequence shown here is derived from an EMBL/GenBank/DDBJ whole genome shotgun (WGS) entry which is preliminary data.</text>
</comment>
<dbReference type="RefSeq" id="WP_343983816.1">
    <property type="nucleotide sequence ID" value="NZ_BAAAJG010000016.1"/>
</dbReference>
<keyword evidence="3" id="KW-0804">Transcription</keyword>
<dbReference type="PROSITE" id="PS50977">
    <property type="entry name" value="HTH_TETR_2"/>
    <property type="match status" value="1"/>
</dbReference>
<evidence type="ECO:0000256" key="1">
    <source>
        <dbReference type="ARBA" id="ARBA00023015"/>
    </source>
</evidence>
<evidence type="ECO:0000256" key="2">
    <source>
        <dbReference type="ARBA" id="ARBA00023125"/>
    </source>
</evidence>
<sequence length="179" mass="20186">MPRRNADTREEIREVALELFATKGFEQTSLREIAERLDITKAALYYHFPSKDELLSAVVEPLVTDIEAFLGEARRLLPEGERPVLEAYFELCHRHRLFFQGVLQDLTVLARVRILPEVLHRRAELDRLLVGSDEPADRCRAVVALGGLQDCAVLMGPEPVESYRPAAVDAALRALLPDT</sequence>
<dbReference type="InterPro" id="IPR050109">
    <property type="entry name" value="HTH-type_TetR-like_transc_reg"/>
</dbReference>
<proteinExistence type="predicted"/>
<protein>
    <submittedName>
        <fullName evidence="6">TetR/AcrR family transcriptional regulator</fullName>
    </submittedName>
</protein>
<name>A0ABW4FL51_9PSEU</name>
<dbReference type="InterPro" id="IPR009057">
    <property type="entry name" value="Homeodomain-like_sf"/>
</dbReference>
<keyword evidence="2 4" id="KW-0238">DNA-binding</keyword>
<evidence type="ECO:0000256" key="3">
    <source>
        <dbReference type="ARBA" id="ARBA00023163"/>
    </source>
</evidence>
<dbReference type="Pfam" id="PF00440">
    <property type="entry name" value="TetR_N"/>
    <property type="match status" value="1"/>
</dbReference>
<dbReference type="InterPro" id="IPR023772">
    <property type="entry name" value="DNA-bd_HTH_TetR-type_CS"/>
</dbReference>
<gene>
    <name evidence="6" type="ORF">ACFSCY_17995</name>
</gene>
<feature type="DNA-binding region" description="H-T-H motif" evidence="4">
    <location>
        <begin position="29"/>
        <end position="48"/>
    </location>
</feature>